<organism evidence="1 2">
    <name type="scientific">Leucobacter muris</name>
    <dbReference type="NCBI Taxonomy" id="1935379"/>
    <lineage>
        <taxon>Bacteria</taxon>
        <taxon>Bacillati</taxon>
        <taxon>Actinomycetota</taxon>
        <taxon>Actinomycetes</taxon>
        <taxon>Micrococcales</taxon>
        <taxon>Microbacteriaceae</taxon>
        <taxon>Leucobacter</taxon>
    </lineage>
</organism>
<reference evidence="1 2" key="1">
    <citation type="submission" date="2019-01" db="EMBL/GenBank/DDBJ databases">
        <title>Leucobacter muris sp. nov. isolated from the nose of a laboratory mouse.</title>
        <authorList>
            <person name="Benga L."/>
            <person name="Sproeer C."/>
            <person name="Schumann P."/>
            <person name="Verbarg S."/>
            <person name="Bunk B."/>
            <person name="Engelhardt E."/>
            <person name="Benten P.M."/>
            <person name="Sager M."/>
        </authorList>
    </citation>
    <scope>NUCLEOTIDE SEQUENCE [LARGE SCALE GENOMIC DNA]</scope>
    <source>
        <strain evidence="1 2">DSM 101948</strain>
    </source>
</reference>
<evidence type="ECO:0000313" key="1">
    <source>
        <dbReference type="EMBL" id="QAB17522.1"/>
    </source>
</evidence>
<evidence type="ECO:0008006" key="3">
    <source>
        <dbReference type="Google" id="ProtNLM"/>
    </source>
</evidence>
<accession>A0ABX5QEL4</accession>
<name>A0ABX5QEL4_9MICO</name>
<dbReference type="EMBL" id="CP035037">
    <property type="protein sequence ID" value="QAB17522.1"/>
    <property type="molecule type" value="Genomic_DNA"/>
</dbReference>
<protein>
    <recommendedName>
        <fullName evidence="3">Transcriptional regulator, AbiEi antitoxin, Type IV TA system</fullName>
    </recommendedName>
</protein>
<sequence>MTPAHDFASIAAAVRSRDELLQCDWTARRIARAVEDGALARIAAAKYLDGAVWRGLWPDQRLLARVIAVSGNRDLRGYFWRESAAVLHGLRLYRPPHDRAHLLLPGGATARSSTFITRSIDQVAEGEVGLLRGIPATSLARTVLDLARLAPPELALGALDHALHLRFGRHRGIPNSPGVVERLERLRGDALSIPHRRGVRRALRVIDLADAGAESALESLGRLRFAQLGYRVSTQAPVTHSDGRLSYFDLELDDLDILCEIDGRSKYLDADLRKGKTAEEVVIAEKRREDRARGLTPKRVIRLMHDDLRTPDSFRAAVRHFGIPSPPAARSLVLFR</sequence>
<evidence type="ECO:0000313" key="2">
    <source>
        <dbReference type="Proteomes" id="UP000285768"/>
    </source>
</evidence>
<keyword evidence="2" id="KW-1185">Reference proteome</keyword>
<dbReference type="Proteomes" id="UP000285768">
    <property type="component" value="Chromosome"/>
</dbReference>
<dbReference type="RefSeq" id="WP_128386650.1">
    <property type="nucleotide sequence ID" value="NZ_CP035037.1"/>
</dbReference>
<proteinExistence type="predicted"/>
<gene>
    <name evidence="1" type="ORF">Leucomu_05925</name>
</gene>